<evidence type="ECO:0000313" key="4">
    <source>
        <dbReference type="EMBL" id="PQB03782.1"/>
    </source>
</evidence>
<organism evidence="4 5">
    <name type="scientific">Aureitalea marina</name>
    <dbReference type="NCBI Taxonomy" id="930804"/>
    <lineage>
        <taxon>Bacteria</taxon>
        <taxon>Pseudomonadati</taxon>
        <taxon>Bacteroidota</taxon>
        <taxon>Flavobacteriia</taxon>
        <taxon>Flavobacteriales</taxon>
        <taxon>Flavobacteriaceae</taxon>
        <taxon>Aureitalea</taxon>
    </lineage>
</organism>
<evidence type="ECO:0000256" key="2">
    <source>
        <dbReference type="SAM" id="SignalP"/>
    </source>
</evidence>
<dbReference type="NCBIfam" id="TIGR04183">
    <property type="entry name" value="Por_Secre_tail"/>
    <property type="match status" value="1"/>
</dbReference>
<keyword evidence="1 2" id="KW-0732">Signal</keyword>
<dbReference type="Pfam" id="PF18962">
    <property type="entry name" value="Por_Secre_tail"/>
    <property type="match status" value="1"/>
</dbReference>
<comment type="caution">
    <text evidence="4">The sequence shown here is derived from an EMBL/GenBank/DDBJ whole genome shotgun (WGS) entry which is preliminary data.</text>
</comment>
<keyword evidence="5" id="KW-1185">Reference proteome</keyword>
<dbReference type="InterPro" id="IPR026444">
    <property type="entry name" value="Secre_tail"/>
</dbReference>
<accession>A0A2S7KMF3</accession>
<dbReference type="AlphaFoldDB" id="A0A2S7KMF3"/>
<evidence type="ECO:0000259" key="3">
    <source>
        <dbReference type="Pfam" id="PF18962"/>
    </source>
</evidence>
<feature type="domain" description="Secretion system C-terminal sorting" evidence="3">
    <location>
        <begin position="238"/>
        <end position="305"/>
    </location>
</feature>
<proteinExistence type="predicted"/>
<protein>
    <recommendedName>
        <fullName evidence="3">Secretion system C-terminal sorting domain-containing protein</fullName>
    </recommendedName>
</protein>
<evidence type="ECO:0000313" key="5">
    <source>
        <dbReference type="Proteomes" id="UP000239800"/>
    </source>
</evidence>
<dbReference type="EMBL" id="MQUB01000001">
    <property type="protein sequence ID" value="PQB03782.1"/>
    <property type="molecule type" value="Genomic_DNA"/>
</dbReference>
<dbReference type="RefSeq" id="WP_104811703.1">
    <property type="nucleotide sequence ID" value="NZ_MQUB01000001.1"/>
</dbReference>
<name>A0A2S7KMF3_9FLAO</name>
<feature type="signal peptide" evidence="2">
    <location>
        <begin position="1"/>
        <end position="17"/>
    </location>
</feature>
<dbReference type="Proteomes" id="UP000239800">
    <property type="component" value="Unassembled WGS sequence"/>
</dbReference>
<evidence type="ECO:0000256" key="1">
    <source>
        <dbReference type="ARBA" id="ARBA00022729"/>
    </source>
</evidence>
<dbReference type="OrthoDB" id="1288696at2"/>
<reference evidence="4 5" key="1">
    <citation type="submission" date="2016-11" db="EMBL/GenBank/DDBJ databases">
        <title>Trade-off between light-utilization and light-protection in marine flavobacteria.</title>
        <authorList>
            <person name="Kumagai Y."/>
        </authorList>
    </citation>
    <scope>NUCLEOTIDE SEQUENCE [LARGE SCALE GENOMIC DNA]</scope>
    <source>
        <strain evidence="4 5">NBRC 107741</strain>
    </source>
</reference>
<feature type="chain" id="PRO_5015627632" description="Secretion system C-terminal sorting domain-containing protein" evidence="2">
    <location>
        <begin position="18"/>
        <end position="307"/>
    </location>
</feature>
<sequence>MKKITLFLFALGSFAYAQQTQSYIEIQSTNSDESSTTPSEAIINFQNRGGGALETFTTDDDFDAAVAANCTGTLVDENFEGGPVAIEVCGTVVSSEVGCLAGEIEEGFSVEASFGTDVIYIPAGAIGNTDPLVGASTFAEFTIVNFNPEVYAVSMDVWENNDPNTDFRVFTTGDVLIGSFTANTPINSQTFVGIVSSQPITKIEMEGQNGSGELLGNLEFGGDCALSTNESQLAEISIFPNPATDVLNVRTPASVEINNAVIYDVLGKASNVQVVNGQINVSNLSRGVYILNLNTTAGTLTEKIVKQ</sequence>
<gene>
    <name evidence="4" type="ORF">BST85_01835</name>
</gene>